<dbReference type="SUPFAM" id="SSF56176">
    <property type="entry name" value="FAD-binding/transporter-associated domain-like"/>
    <property type="match status" value="1"/>
</dbReference>
<evidence type="ECO:0000256" key="6">
    <source>
        <dbReference type="ARBA" id="ARBA00023136"/>
    </source>
</evidence>
<reference evidence="12 13" key="1">
    <citation type="journal article" date="2007" name="Proc. Natl. Acad. Sci. U.S.A.">
        <title>The tiny eukaryote Ostreococcus provides genomic insights into the paradox of plankton speciation.</title>
        <authorList>
            <person name="Palenik B."/>
            <person name="Grimwood J."/>
            <person name="Aerts A."/>
            <person name="Rouze P."/>
            <person name="Salamov A."/>
            <person name="Putnam N."/>
            <person name="Dupont C."/>
            <person name="Jorgensen R."/>
            <person name="Derelle E."/>
            <person name="Rombauts S."/>
            <person name="Zhou K."/>
            <person name="Otillar R."/>
            <person name="Merchant S.S."/>
            <person name="Podell S."/>
            <person name="Gaasterland T."/>
            <person name="Napoli C."/>
            <person name="Gendler K."/>
            <person name="Manuell A."/>
            <person name="Tai V."/>
            <person name="Vallon O."/>
            <person name="Piganeau G."/>
            <person name="Jancek S."/>
            <person name="Heijde M."/>
            <person name="Jabbari K."/>
            <person name="Bowler C."/>
            <person name="Lohr M."/>
            <person name="Robbens S."/>
            <person name="Werner G."/>
            <person name="Dubchak I."/>
            <person name="Pazour G.J."/>
            <person name="Ren Q."/>
            <person name="Paulsen I."/>
            <person name="Delwiche C."/>
            <person name="Schmutz J."/>
            <person name="Rokhsar D."/>
            <person name="Van de Peer Y."/>
            <person name="Moreau H."/>
            <person name="Grigoriev I.V."/>
        </authorList>
    </citation>
    <scope>NUCLEOTIDE SEQUENCE [LARGE SCALE GENOMIC DNA]</scope>
    <source>
        <strain evidence="12 13">CCE9901</strain>
    </source>
</reference>
<evidence type="ECO:0008006" key="14">
    <source>
        <dbReference type="Google" id="ProtNLM"/>
    </source>
</evidence>
<dbReference type="Pfam" id="PF00571">
    <property type="entry name" value="CBS"/>
    <property type="match status" value="2"/>
</dbReference>
<evidence type="ECO:0000313" key="13">
    <source>
        <dbReference type="Proteomes" id="UP000001568"/>
    </source>
</evidence>
<evidence type="ECO:0000259" key="11">
    <source>
        <dbReference type="PROSITE" id="PS51846"/>
    </source>
</evidence>
<dbReference type="GO" id="GO:0016020">
    <property type="term" value="C:membrane"/>
    <property type="evidence" value="ECO:0007669"/>
    <property type="project" value="UniProtKB-SubCell"/>
</dbReference>
<evidence type="ECO:0000256" key="9">
    <source>
        <dbReference type="SAM" id="Phobius"/>
    </source>
</evidence>
<keyword evidence="2 8" id="KW-0812">Transmembrane</keyword>
<evidence type="ECO:0000313" key="12">
    <source>
        <dbReference type="EMBL" id="ABO98568.1"/>
    </source>
</evidence>
<dbReference type="eggNOG" id="KOG2118">
    <property type="taxonomic scope" value="Eukaryota"/>
</dbReference>
<dbReference type="InterPro" id="IPR036318">
    <property type="entry name" value="FAD-bd_PCMH-like_sf"/>
</dbReference>
<feature type="transmembrane region" description="Helical" evidence="9">
    <location>
        <begin position="77"/>
        <end position="101"/>
    </location>
</feature>
<keyword evidence="3" id="KW-0677">Repeat</keyword>
<dbReference type="FunFam" id="3.10.580.10:FF:000002">
    <property type="entry name" value="Magnesium/cobalt efflux protein CorC"/>
    <property type="match status" value="1"/>
</dbReference>
<dbReference type="Proteomes" id="UP000001568">
    <property type="component" value="Chromosome 11"/>
</dbReference>
<dbReference type="AlphaFoldDB" id="A4S4J2"/>
<dbReference type="Gene3D" id="3.30.465.10">
    <property type="match status" value="1"/>
</dbReference>
<evidence type="ECO:0000256" key="1">
    <source>
        <dbReference type="ARBA" id="ARBA00004141"/>
    </source>
</evidence>
<evidence type="ECO:0000256" key="4">
    <source>
        <dbReference type="ARBA" id="ARBA00022989"/>
    </source>
</evidence>
<keyword evidence="13" id="KW-1185">Reference proteome</keyword>
<dbReference type="Gramene" id="ABO98568">
    <property type="protein sequence ID" value="ABO98568"/>
    <property type="gene ID" value="OSTLU_1568"/>
</dbReference>
<feature type="transmembrane region" description="Helical" evidence="9">
    <location>
        <begin position="52"/>
        <end position="71"/>
    </location>
</feature>
<name>A4S4J2_OSTLU</name>
<dbReference type="RefSeq" id="XP_001420275.1">
    <property type="nucleotide sequence ID" value="XM_001420238.1"/>
</dbReference>
<evidence type="ECO:0000256" key="3">
    <source>
        <dbReference type="ARBA" id="ARBA00022737"/>
    </source>
</evidence>
<feature type="non-terminal residue" evidence="12">
    <location>
        <position position="1"/>
    </location>
</feature>
<dbReference type="InterPro" id="IPR002550">
    <property type="entry name" value="CNNM"/>
</dbReference>
<feature type="domain" description="CNNM transmembrane" evidence="11">
    <location>
        <begin position="1"/>
        <end position="179"/>
    </location>
</feature>
<sequence length="420" mass="46209">LTAGVLLVMSAFFSLAETSITTLYPWKVRELADQEGSTGGVFQIMRKDVTRFLTTILIGTTFSGIMATALITEAALILYGDGATTAVTVALTIVMLVFTEIAPKSVAVQHATVIARVIAKPIYLLSFVVYPLGRTCQIVVNAMFALFGLKTSAEPFVSEEELKLVLAGATKSGEVESAEKDMIQNVLDLEETVVRDVMTPLVQVHGVRSDATLAEFRTEWIEHKYSRVPAWEDRVDNIVGIVRANQIMQLGIERDLRPEQSKELEDVLVQDVMLRDTYFVPESMSVSKLLRELMQRKSHMCVVVNEFGGTVGIATLEDCVEEIVGEIYDEEDSQKANADEDEQDATPFIREVGQGAYLVDTRAALWKLADELSLDIPESPLYETVGGFVCDLFGSIPDVGASITTTFEHVEDEDASSDDE</sequence>
<comment type="subcellular location">
    <subcellularLocation>
        <location evidence="1">Membrane</location>
        <topology evidence="1">Multi-pass membrane protein</topology>
    </subcellularLocation>
</comment>
<dbReference type="GO" id="GO:0050660">
    <property type="term" value="F:flavin adenine dinucleotide binding"/>
    <property type="evidence" value="ECO:0007669"/>
    <property type="project" value="InterPro"/>
</dbReference>
<dbReference type="Pfam" id="PF03471">
    <property type="entry name" value="CorC_HlyC"/>
    <property type="match status" value="1"/>
</dbReference>
<proteinExistence type="predicted"/>
<feature type="domain" description="CBS" evidence="10">
    <location>
        <begin position="198"/>
        <end position="259"/>
    </location>
</feature>
<dbReference type="InterPro" id="IPR005170">
    <property type="entry name" value="Transptr-assoc_dom"/>
</dbReference>
<dbReference type="PROSITE" id="PS51371">
    <property type="entry name" value="CBS"/>
    <property type="match status" value="2"/>
</dbReference>
<dbReference type="SUPFAM" id="SSF54631">
    <property type="entry name" value="CBS-domain pair"/>
    <property type="match status" value="1"/>
</dbReference>
<dbReference type="HOGENOM" id="CLU_015237_4_1_1"/>
<dbReference type="InterPro" id="IPR046342">
    <property type="entry name" value="CBS_dom_sf"/>
</dbReference>
<gene>
    <name evidence="12" type="ORF">OSTLU_1568</name>
</gene>
<dbReference type="OMA" id="TIGRQHP"/>
<keyword evidence="6 8" id="KW-0472">Membrane</keyword>
<keyword evidence="4 8" id="KW-1133">Transmembrane helix</keyword>
<dbReference type="Pfam" id="PF01595">
    <property type="entry name" value="CNNM"/>
    <property type="match status" value="1"/>
</dbReference>
<feature type="domain" description="CBS" evidence="10">
    <location>
        <begin position="273"/>
        <end position="330"/>
    </location>
</feature>
<evidence type="ECO:0000259" key="10">
    <source>
        <dbReference type="PROSITE" id="PS51371"/>
    </source>
</evidence>
<protein>
    <recommendedName>
        <fullName evidence="14">HlyC/CorC family transporter</fullName>
    </recommendedName>
</protein>
<dbReference type="KEGG" id="olu:OSTLU_1568"/>
<evidence type="ECO:0000256" key="5">
    <source>
        <dbReference type="ARBA" id="ARBA00023122"/>
    </source>
</evidence>
<dbReference type="OrthoDB" id="5353557at2759"/>
<dbReference type="PROSITE" id="PS51846">
    <property type="entry name" value="CNNM"/>
    <property type="match status" value="1"/>
</dbReference>
<dbReference type="InterPro" id="IPR044751">
    <property type="entry name" value="Ion_transp-like_CBS"/>
</dbReference>
<dbReference type="Gene3D" id="3.10.580.10">
    <property type="entry name" value="CBS-domain"/>
    <property type="match status" value="1"/>
</dbReference>
<organism evidence="12 13">
    <name type="scientific">Ostreococcus lucimarinus (strain CCE9901)</name>
    <dbReference type="NCBI Taxonomy" id="436017"/>
    <lineage>
        <taxon>Eukaryota</taxon>
        <taxon>Viridiplantae</taxon>
        <taxon>Chlorophyta</taxon>
        <taxon>Mamiellophyceae</taxon>
        <taxon>Mamiellales</taxon>
        <taxon>Bathycoccaceae</taxon>
        <taxon>Ostreococcus</taxon>
    </lineage>
</organism>
<feature type="transmembrane region" description="Helical" evidence="9">
    <location>
        <begin position="6"/>
        <end position="26"/>
    </location>
</feature>
<accession>A4S4J2</accession>
<evidence type="ECO:0000256" key="8">
    <source>
        <dbReference type="PROSITE-ProRule" id="PRU01193"/>
    </source>
</evidence>
<keyword evidence="5 7" id="KW-0129">CBS domain</keyword>
<dbReference type="InterPro" id="IPR000644">
    <property type="entry name" value="CBS_dom"/>
</dbReference>
<dbReference type="CDD" id="cd04590">
    <property type="entry name" value="CBS_pair_CorC_HlyC_assoc"/>
    <property type="match status" value="1"/>
</dbReference>
<feature type="non-terminal residue" evidence="12">
    <location>
        <position position="420"/>
    </location>
</feature>
<dbReference type="PANTHER" id="PTHR22777">
    <property type="entry name" value="HEMOLYSIN-RELATED"/>
    <property type="match status" value="1"/>
</dbReference>
<dbReference type="EMBL" id="CP000591">
    <property type="protein sequence ID" value="ABO98568.1"/>
    <property type="molecule type" value="Genomic_DNA"/>
</dbReference>
<feature type="transmembrane region" description="Helical" evidence="9">
    <location>
        <begin position="113"/>
        <end position="133"/>
    </location>
</feature>
<dbReference type="InterPro" id="IPR016169">
    <property type="entry name" value="FAD-bd_PCMH_sub2"/>
</dbReference>
<dbReference type="GeneID" id="5004343"/>
<dbReference type="STRING" id="436017.A4S4J2"/>
<evidence type="ECO:0000256" key="2">
    <source>
        <dbReference type="ARBA" id="ARBA00022692"/>
    </source>
</evidence>
<dbReference type="PANTHER" id="PTHR22777:SF17">
    <property type="entry name" value="UPF0053 PROTEIN SLL0260"/>
    <property type="match status" value="1"/>
</dbReference>
<evidence type="ECO:0000256" key="7">
    <source>
        <dbReference type="PROSITE-ProRule" id="PRU00703"/>
    </source>
</evidence>